<dbReference type="Gene3D" id="1.20.1290.10">
    <property type="entry name" value="AhpD-like"/>
    <property type="match status" value="1"/>
</dbReference>
<dbReference type="Proteomes" id="UP000184073">
    <property type="component" value="Unassembled WGS sequence"/>
</dbReference>
<name>A0A1L9PWS6_ASPVE</name>
<keyword evidence="2" id="KW-1185">Reference proteome</keyword>
<dbReference type="VEuPathDB" id="FungiDB:ASPVEDRAFT_309353"/>
<dbReference type="PANTHER" id="PTHR34846">
    <property type="entry name" value="4-CARBOXYMUCONOLACTONE DECARBOXYLASE FAMILY PROTEIN (AFU_ORTHOLOGUE AFUA_6G11590)"/>
    <property type="match status" value="1"/>
</dbReference>
<organism evidence="1 2">
    <name type="scientific">Aspergillus versicolor CBS 583.65</name>
    <dbReference type="NCBI Taxonomy" id="1036611"/>
    <lineage>
        <taxon>Eukaryota</taxon>
        <taxon>Fungi</taxon>
        <taxon>Dikarya</taxon>
        <taxon>Ascomycota</taxon>
        <taxon>Pezizomycotina</taxon>
        <taxon>Eurotiomycetes</taxon>
        <taxon>Eurotiomycetidae</taxon>
        <taxon>Eurotiales</taxon>
        <taxon>Aspergillaceae</taxon>
        <taxon>Aspergillus</taxon>
        <taxon>Aspergillus subgen. Nidulantes</taxon>
    </lineage>
</organism>
<sequence length="209" mass="24014">MASWDNREVTNEHIVPYVDSSTAEGDVQAALKTLPFERNIFKLTANAPAFFPTFMKLLTCSWSPERTLRSRDWQTIVLRTAATLDAPYEWDVNEPVGRVFGFTDEHLKHLRSGDLSSPDLFTDRQRLISSIVEDLCLKDRVPEEKVRRAKEVFGDTGLMELFFIQSIYAFLARTMNSCKIDFDEPIPGLLDILRKYNGPAIEKENQYTD</sequence>
<accession>A0A1L9PWS6</accession>
<evidence type="ECO:0008006" key="3">
    <source>
        <dbReference type="Google" id="ProtNLM"/>
    </source>
</evidence>
<dbReference type="InterPro" id="IPR029032">
    <property type="entry name" value="AhpD-like"/>
</dbReference>
<dbReference type="AlphaFoldDB" id="A0A1L9PWS6"/>
<reference evidence="2" key="1">
    <citation type="journal article" date="2017" name="Genome Biol.">
        <title>Comparative genomics reveals high biological diversity and specific adaptations in the industrially and medically important fungal genus Aspergillus.</title>
        <authorList>
            <person name="de Vries R.P."/>
            <person name="Riley R."/>
            <person name="Wiebenga A."/>
            <person name="Aguilar-Osorio G."/>
            <person name="Amillis S."/>
            <person name="Uchima C.A."/>
            <person name="Anderluh G."/>
            <person name="Asadollahi M."/>
            <person name="Askin M."/>
            <person name="Barry K."/>
            <person name="Battaglia E."/>
            <person name="Bayram O."/>
            <person name="Benocci T."/>
            <person name="Braus-Stromeyer S.A."/>
            <person name="Caldana C."/>
            <person name="Canovas D."/>
            <person name="Cerqueira G.C."/>
            <person name="Chen F."/>
            <person name="Chen W."/>
            <person name="Choi C."/>
            <person name="Clum A."/>
            <person name="Dos Santos R.A."/>
            <person name="Damasio A.R."/>
            <person name="Diallinas G."/>
            <person name="Emri T."/>
            <person name="Fekete E."/>
            <person name="Flipphi M."/>
            <person name="Freyberg S."/>
            <person name="Gallo A."/>
            <person name="Gournas C."/>
            <person name="Habgood R."/>
            <person name="Hainaut M."/>
            <person name="Harispe M.L."/>
            <person name="Henrissat B."/>
            <person name="Hilden K.S."/>
            <person name="Hope R."/>
            <person name="Hossain A."/>
            <person name="Karabika E."/>
            <person name="Karaffa L."/>
            <person name="Karanyi Z."/>
            <person name="Krasevec N."/>
            <person name="Kuo A."/>
            <person name="Kusch H."/>
            <person name="LaButti K."/>
            <person name="Lagendijk E.L."/>
            <person name="Lapidus A."/>
            <person name="Levasseur A."/>
            <person name="Lindquist E."/>
            <person name="Lipzen A."/>
            <person name="Logrieco A.F."/>
            <person name="MacCabe A."/>
            <person name="Maekelae M.R."/>
            <person name="Malavazi I."/>
            <person name="Melin P."/>
            <person name="Meyer V."/>
            <person name="Mielnichuk N."/>
            <person name="Miskei M."/>
            <person name="Molnar A.P."/>
            <person name="Mule G."/>
            <person name="Ngan C.Y."/>
            <person name="Orejas M."/>
            <person name="Orosz E."/>
            <person name="Ouedraogo J.P."/>
            <person name="Overkamp K.M."/>
            <person name="Park H.-S."/>
            <person name="Perrone G."/>
            <person name="Piumi F."/>
            <person name="Punt P.J."/>
            <person name="Ram A.F."/>
            <person name="Ramon A."/>
            <person name="Rauscher S."/>
            <person name="Record E."/>
            <person name="Riano-Pachon D.M."/>
            <person name="Robert V."/>
            <person name="Roehrig J."/>
            <person name="Ruller R."/>
            <person name="Salamov A."/>
            <person name="Salih N.S."/>
            <person name="Samson R.A."/>
            <person name="Sandor E."/>
            <person name="Sanguinetti M."/>
            <person name="Schuetze T."/>
            <person name="Sepcic K."/>
            <person name="Shelest E."/>
            <person name="Sherlock G."/>
            <person name="Sophianopoulou V."/>
            <person name="Squina F.M."/>
            <person name="Sun H."/>
            <person name="Susca A."/>
            <person name="Todd R.B."/>
            <person name="Tsang A."/>
            <person name="Unkles S.E."/>
            <person name="van de Wiele N."/>
            <person name="van Rossen-Uffink D."/>
            <person name="Oliveira J.V."/>
            <person name="Vesth T.C."/>
            <person name="Visser J."/>
            <person name="Yu J.-H."/>
            <person name="Zhou M."/>
            <person name="Andersen M.R."/>
            <person name="Archer D.B."/>
            <person name="Baker S.E."/>
            <person name="Benoit I."/>
            <person name="Brakhage A.A."/>
            <person name="Braus G.H."/>
            <person name="Fischer R."/>
            <person name="Frisvad J.C."/>
            <person name="Goldman G.H."/>
            <person name="Houbraken J."/>
            <person name="Oakley B."/>
            <person name="Pocsi I."/>
            <person name="Scazzocchio C."/>
            <person name="Seiboth B."/>
            <person name="vanKuyk P.A."/>
            <person name="Wortman J."/>
            <person name="Dyer P.S."/>
            <person name="Grigoriev I.V."/>
        </authorList>
    </citation>
    <scope>NUCLEOTIDE SEQUENCE [LARGE SCALE GENOMIC DNA]</scope>
    <source>
        <strain evidence="2">CBS 583.65</strain>
    </source>
</reference>
<evidence type="ECO:0000313" key="2">
    <source>
        <dbReference type="Proteomes" id="UP000184073"/>
    </source>
</evidence>
<evidence type="ECO:0000313" key="1">
    <source>
        <dbReference type="EMBL" id="OJJ05978.1"/>
    </source>
</evidence>
<protein>
    <recommendedName>
        <fullName evidence="3">Carboxymuconolactone decarboxylase-like domain-containing protein</fullName>
    </recommendedName>
</protein>
<dbReference type="RefSeq" id="XP_040671740.1">
    <property type="nucleotide sequence ID" value="XM_040810405.1"/>
</dbReference>
<dbReference type="PANTHER" id="PTHR34846:SF5">
    <property type="entry name" value="CARBOXYMUCONOLACTONE DECARBOXYLASE-LIKE DOMAIN-CONTAINING PROTEIN"/>
    <property type="match status" value="1"/>
</dbReference>
<gene>
    <name evidence="1" type="ORF">ASPVEDRAFT_309353</name>
</gene>
<dbReference type="GeneID" id="63725916"/>
<dbReference type="STRING" id="1036611.A0A1L9PWS6"/>
<dbReference type="OrthoDB" id="2567457at2759"/>
<dbReference type="EMBL" id="KV878134">
    <property type="protein sequence ID" value="OJJ05978.1"/>
    <property type="molecule type" value="Genomic_DNA"/>
</dbReference>
<dbReference type="SUPFAM" id="SSF69118">
    <property type="entry name" value="AhpD-like"/>
    <property type="match status" value="1"/>
</dbReference>
<proteinExistence type="predicted"/>